<dbReference type="SUPFAM" id="SSF56281">
    <property type="entry name" value="Metallo-hydrolase/oxidoreductase"/>
    <property type="match status" value="1"/>
</dbReference>
<gene>
    <name evidence="2" type="ORF">ENG14_02650</name>
</gene>
<dbReference type="InterPro" id="IPR001279">
    <property type="entry name" value="Metallo-B-lactamas"/>
</dbReference>
<evidence type="ECO:0000259" key="1">
    <source>
        <dbReference type="SMART" id="SM00849"/>
    </source>
</evidence>
<dbReference type="InterPro" id="IPR041712">
    <property type="entry name" value="DHPS-like_MBL-fold"/>
</dbReference>
<name>A0A7C0WUX2_9BACT</name>
<evidence type="ECO:0000313" key="2">
    <source>
        <dbReference type="EMBL" id="HDL89786.1"/>
    </source>
</evidence>
<sequence>MAWRITVVCENSVVRPGVLGEHGLSVFVETPDKVILFDTGQGFALVHNSLRLRTDLKRVDLVVFSHGHYDHTGGLLDFLSVHGPCRIVAHPDILTERFRFMPVGGEERPVSIGIPWPESYVRSRGARFDWVTDWSEVAPGVFVTGEVPRKTDFETGDPKFAVKKDNNFVPDPFKDDYSLVLDTPKGLIVILGCAHAGIINILNHVTDRTGKDKIYAVLGGTHLGFSSKEQLNATVEALKSFSIEKLAVSHCTGQKPAARLACEFPNAFDFAPVGYQIEV</sequence>
<dbReference type="InterPro" id="IPR052926">
    <property type="entry name" value="Metallo-beta-lactamase_dom"/>
</dbReference>
<dbReference type="SMART" id="SM00849">
    <property type="entry name" value="Lactamase_B"/>
    <property type="match status" value="1"/>
</dbReference>
<dbReference type="PANTHER" id="PTHR13754:SF13">
    <property type="entry name" value="METALLO-BETA-LACTAMASE SUPERFAMILY PROTEIN (AFU_ORTHOLOGUE AFUA_3G07630)"/>
    <property type="match status" value="1"/>
</dbReference>
<dbReference type="Pfam" id="PF00753">
    <property type="entry name" value="Lactamase_B"/>
    <property type="match status" value="1"/>
</dbReference>
<proteinExistence type="predicted"/>
<dbReference type="CDD" id="cd07713">
    <property type="entry name" value="DHPS-like_MBL-fold"/>
    <property type="match status" value="1"/>
</dbReference>
<organism evidence="2">
    <name type="scientific">Thermodesulforhabdus norvegica</name>
    <dbReference type="NCBI Taxonomy" id="39841"/>
    <lineage>
        <taxon>Bacteria</taxon>
        <taxon>Pseudomonadati</taxon>
        <taxon>Thermodesulfobacteriota</taxon>
        <taxon>Syntrophobacteria</taxon>
        <taxon>Syntrophobacterales</taxon>
        <taxon>Thermodesulforhabdaceae</taxon>
        <taxon>Thermodesulforhabdus</taxon>
    </lineage>
</organism>
<dbReference type="Proteomes" id="UP000886355">
    <property type="component" value="Unassembled WGS sequence"/>
</dbReference>
<protein>
    <submittedName>
        <fullName evidence="2">MBL fold metallo-hydrolase</fullName>
    </submittedName>
</protein>
<dbReference type="EMBL" id="DQZW01000125">
    <property type="protein sequence ID" value="HDL89786.1"/>
    <property type="molecule type" value="Genomic_DNA"/>
</dbReference>
<dbReference type="GO" id="GO:0016740">
    <property type="term" value="F:transferase activity"/>
    <property type="evidence" value="ECO:0007669"/>
    <property type="project" value="TreeGrafter"/>
</dbReference>
<dbReference type="AlphaFoldDB" id="A0A7C0WUX2"/>
<comment type="caution">
    <text evidence="2">The sequence shown here is derived from an EMBL/GenBank/DDBJ whole genome shotgun (WGS) entry which is preliminary data.</text>
</comment>
<accession>A0A7C0WUX2</accession>
<reference evidence="2" key="1">
    <citation type="journal article" date="2020" name="mSystems">
        <title>Genome- and Community-Level Interaction Insights into Carbon Utilization and Element Cycling Functions of Hydrothermarchaeota in Hydrothermal Sediment.</title>
        <authorList>
            <person name="Zhou Z."/>
            <person name="Liu Y."/>
            <person name="Xu W."/>
            <person name="Pan J."/>
            <person name="Luo Z.H."/>
            <person name="Li M."/>
        </authorList>
    </citation>
    <scope>NUCLEOTIDE SEQUENCE [LARGE SCALE GENOMIC DNA]</scope>
    <source>
        <strain evidence="2">HyVt-19</strain>
    </source>
</reference>
<dbReference type="PANTHER" id="PTHR13754">
    <property type="entry name" value="METALLO-BETA-LACTAMASE SUPERFAMILY PROTEIN"/>
    <property type="match status" value="1"/>
</dbReference>
<feature type="domain" description="Metallo-beta-lactamase" evidence="1">
    <location>
        <begin position="22"/>
        <end position="250"/>
    </location>
</feature>
<dbReference type="Gene3D" id="3.60.15.10">
    <property type="entry name" value="Ribonuclease Z/Hydroxyacylglutathione hydrolase-like"/>
    <property type="match status" value="1"/>
</dbReference>
<dbReference type="InterPro" id="IPR036866">
    <property type="entry name" value="RibonucZ/Hydroxyglut_hydro"/>
</dbReference>